<keyword evidence="3" id="KW-1185">Reference proteome</keyword>
<evidence type="ECO:0000313" key="3">
    <source>
        <dbReference type="Proteomes" id="UP000308652"/>
    </source>
</evidence>
<reference evidence="2 3" key="1">
    <citation type="journal article" date="2019" name="Nat. Ecol. Evol.">
        <title>Megaphylogeny resolves global patterns of mushroom evolution.</title>
        <authorList>
            <person name="Varga T."/>
            <person name="Krizsan K."/>
            <person name="Foldi C."/>
            <person name="Dima B."/>
            <person name="Sanchez-Garcia M."/>
            <person name="Sanchez-Ramirez S."/>
            <person name="Szollosi G.J."/>
            <person name="Szarkandi J.G."/>
            <person name="Papp V."/>
            <person name="Albert L."/>
            <person name="Andreopoulos W."/>
            <person name="Angelini C."/>
            <person name="Antonin V."/>
            <person name="Barry K.W."/>
            <person name="Bougher N.L."/>
            <person name="Buchanan P."/>
            <person name="Buyck B."/>
            <person name="Bense V."/>
            <person name="Catcheside P."/>
            <person name="Chovatia M."/>
            <person name="Cooper J."/>
            <person name="Damon W."/>
            <person name="Desjardin D."/>
            <person name="Finy P."/>
            <person name="Geml J."/>
            <person name="Haridas S."/>
            <person name="Hughes K."/>
            <person name="Justo A."/>
            <person name="Karasinski D."/>
            <person name="Kautmanova I."/>
            <person name="Kiss B."/>
            <person name="Kocsube S."/>
            <person name="Kotiranta H."/>
            <person name="LaButti K.M."/>
            <person name="Lechner B.E."/>
            <person name="Liimatainen K."/>
            <person name="Lipzen A."/>
            <person name="Lukacs Z."/>
            <person name="Mihaltcheva S."/>
            <person name="Morgado L.N."/>
            <person name="Niskanen T."/>
            <person name="Noordeloos M.E."/>
            <person name="Ohm R.A."/>
            <person name="Ortiz-Santana B."/>
            <person name="Ovrebo C."/>
            <person name="Racz N."/>
            <person name="Riley R."/>
            <person name="Savchenko A."/>
            <person name="Shiryaev A."/>
            <person name="Soop K."/>
            <person name="Spirin V."/>
            <person name="Szebenyi C."/>
            <person name="Tomsovsky M."/>
            <person name="Tulloss R.E."/>
            <person name="Uehling J."/>
            <person name="Grigoriev I.V."/>
            <person name="Vagvolgyi C."/>
            <person name="Papp T."/>
            <person name="Martin F.M."/>
            <person name="Miettinen O."/>
            <person name="Hibbett D.S."/>
            <person name="Nagy L.G."/>
        </authorList>
    </citation>
    <scope>NUCLEOTIDE SEQUENCE [LARGE SCALE GENOMIC DNA]</scope>
    <source>
        <strain evidence="2 3">CBS 166.37</strain>
    </source>
</reference>
<keyword evidence="1" id="KW-0472">Membrane</keyword>
<gene>
    <name evidence="2" type="ORF">BDQ12DRAFT_688355</name>
</gene>
<sequence length="151" mass="17464">MPSIPSVNLAAVPHFLELSIPWLRVINILMLMSILFLQLTELARKNEILLVVATNDCYRAGGIVVESRNYDGWLAEWKSEINGYSHRINLFVDELFQIRNQSYIQKWRYGSKNAQKLRRMSTELKDIRLTVQLCTTIGRIRSSSLAKPDIK</sequence>
<keyword evidence="1" id="KW-0812">Transmembrane</keyword>
<evidence type="ECO:0000313" key="2">
    <source>
        <dbReference type="EMBL" id="TFK35365.1"/>
    </source>
</evidence>
<protein>
    <submittedName>
        <fullName evidence="2">Uncharacterized protein</fullName>
    </submittedName>
</protein>
<keyword evidence="1" id="KW-1133">Transmembrane helix</keyword>
<name>A0A5C3LRD4_9AGAR</name>
<dbReference type="AlphaFoldDB" id="A0A5C3LRD4"/>
<dbReference type="Proteomes" id="UP000308652">
    <property type="component" value="Unassembled WGS sequence"/>
</dbReference>
<feature type="transmembrane region" description="Helical" evidence="1">
    <location>
        <begin position="20"/>
        <end position="39"/>
    </location>
</feature>
<organism evidence="2 3">
    <name type="scientific">Crucibulum laeve</name>
    <dbReference type="NCBI Taxonomy" id="68775"/>
    <lineage>
        <taxon>Eukaryota</taxon>
        <taxon>Fungi</taxon>
        <taxon>Dikarya</taxon>
        <taxon>Basidiomycota</taxon>
        <taxon>Agaricomycotina</taxon>
        <taxon>Agaricomycetes</taxon>
        <taxon>Agaricomycetidae</taxon>
        <taxon>Agaricales</taxon>
        <taxon>Agaricineae</taxon>
        <taxon>Nidulariaceae</taxon>
        <taxon>Crucibulum</taxon>
    </lineage>
</organism>
<proteinExistence type="predicted"/>
<dbReference type="EMBL" id="ML213622">
    <property type="protein sequence ID" value="TFK35365.1"/>
    <property type="molecule type" value="Genomic_DNA"/>
</dbReference>
<accession>A0A5C3LRD4</accession>
<evidence type="ECO:0000256" key="1">
    <source>
        <dbReference type="SAM" id="Phobius"/>
    </source>
</evidence>